<evidence type="ECO:0000313" key="2">
    <source>
        <dbReference type="EMBL" id="KYF47980.1"/>
    </source>
</evidence>
<organism evidence="2 3">
    <name type="scientific">Sorangium cellulosum</name>
    <name type="common">Polyangium cellulosum</name>
    <dbReference type="NCBI Taxonomy" id="56"/>
    <lineage>
        <taxon>Bacteria</taxon>
        <taxon>Pseudomonadati</taxon>
        <taxon>Myxococcota</taxon>
        <taxon>Polyangia</taxon>
        <taxon>Polyangiales</taxon>
        <taxon>Polyangiaceae</taxon>
        <taxon>Sorangium</taxon>
    </lineage>
</organism>
<dbReference type="AlphaFoldDB" id="A0A150P017"/>
<proteinExistence type="predicted"/>
<evidence type="ECO:0000256" key="1">
    <source>
        <dbReference type="SAM" id="MobiDB-lite"/>
    </source>
</evidence>
<sequence>MSGKDESVMRLERYAEVLAYVVYFRGEDLHEVLARLGVTPADWARADAEHTADLALSGKRNQGIQALRFSSVFARTRRSLEAKRPSLASLGPAHPPPAEEAAPAHPPPPPVSSPPAPHQGPAFVLPRSPPERDEISPWAASARARPAGDASWAPAPPHVQTTSASASPPVPPRPSQAAPIPPGAPMGVGIPRGTADIAEFVPRPDMPFQSGQAQAAGQSAPEGKRLQRFDPQTGKPLDTPLWVDAPPARGDEGSG</sequence>
<protein>
    <submittedName>
        <fullName evidence="2">Uncharacterized protein</fullName>
    </submittedName>
</protein>
<accession>A0A150P017</accession>
<reference evidence="2 3" key="1">
    <citation type="submission" date="2014-02" db="EMBL/GenBank/DDBJ databases">
        <title>The small core and large imbalanced accessory genome model reveals a collaborative survival strategy of Sorangium cellulosum strains in nature.</title>
        <authorList>
            <person name="Han K."/>
            <person name="Peng R."/>
            <person name="Blom J."/>
            <person name="Li Y.-Z."/>
        </authorList>
    </citation>
    <scope>NUCLEOTIDE SEQUENCE [LARGE SCALE GENOMIC DNA]</scope>
    <source>
        <strain evidence="2 3">So0157-25</strain>
    </source>
</reference>
<evidence type="ECO:0000313" key="3">
    <source>
        <dbReference type="Proteomes" id="UP000075420"/>
    </source>
</evidence>
<feature type="compositionally biased region" description="Low complexity" evidence="1">
    <location>
        <begin position="136"/>
        <end position="147"/>
    </location>
</feature>
<feature type="compositionally biased region" description="Pro residues" evidence="1">
    <location>
        <begin position="93"/>
        <end position="118"/>
    </location>
</feature>
<feature type="region of interest" description="Disordered" evidence="1">
    <location>
        <begin position="84"/>
        <end position="255"/>
    </location>
</feature>
<dbReference type="Proteomes" id="UP000075420">
    <property type="component" value="Unassembled WGS sequence"/>
</dbReference>
<dbReference type="EMBL" id="JELY01003559">
    <property type="protein sequence ID" value="KYF47980.1"/>
    <property type="molecule type" value="Genomic_DNA"/>
</dbReference>
<gene>
    <name evidence="2" type="ORF">BE08_45390</name>
</gene>
<feature type="compositionally biased region" description="Low complexity" evidence="1">
    <location>
        <begin position="209"/>
        <end position="220"/>
    </location>
</feature>
<comment type="caution">
    <text evidence="2">The sequence shown here is derived from an EMBL/GenBank/DDBJ whole genome shotgun (WGS) entry which is preliminary data.</text>
</comment>
<feature type="compositionally biased region" description="Pro residues" evidence="1">
    <location>
        <begin position="168"/>
        <end position="184"/>
    </location>
</feature>
<name>A0A150P017_SORCE</name>